<sequence length="323" mass="34883">MKALVLTGRERFELVERELAVPGEHEVAVRVAAAAICRTDAKMWHAGHRDLVMPRVLGHEVCGTIDEAPGRLFAVWPGSACGSCSMCRSGRENLCPQMKITGFHRDGGFAGQLVAPRSSLVEVPKGVGASLATLAEPLACAIHGVKQSSVRRADRVLIYGAGTLGILLAMAAINRGASVAMADPDVEKFARSEAFRSRYAIETDKPDAQGRFDIIFNATASADTLASGIRRLEPGGRFCLFSGLGSEPESSASIFSELHYRELELVGSYGCTRPDMRDALRLLARYGQDLGFLIERTIRLDEAPSVMETVLAGTGFRQVIEFK</sequence>
<feature type="transmembrane region" description="Helical" evidence="2">
    <location>
        <begin position="156"/>
        <end position="173"/>
    </location>
</feature>
<evidence type="ECO:0000313" key="5">
    <source>
        <dbReference type="EMBL" id="AOS83875.1"/>
    </source>
</evidence>
<feature type="domain" description="Alcohol dehydrogenase-like C-terminal" evidence="3">
    <location>
        <begin position="164"/>
        <end position="284"/>
    </location>
</feature>
<reference evidence="5" key="1">
    <citation type="submission" date="2016-09" db="EMBL/GenBank/DDBJ databases">
        <title>Genome sequence of Chlorobaculum limnaeum.</title>
        <authorList>
            <person name="Liu Z."/>
            <person name="Tank M."/>
            <person name="Bryant D.A."/>
        </authorList>
    </citation>
    <scope>NUCLEOTIDE SEQUENCE [LARGE SCALE GENOMIC DNA]</scope>
    <source>
        <strain evidence="5">DSM 1677</strain>
    </source>
</reference>
<dbReference type="Pfam" id="PF08240">
    <property type="entry name" value="ADH_N"/>
    <property type="match status" value="1"/>
</dbReference>
<dbReference type="PANTHER" id="PTHR43401">
    <property type="entry name" value="L-THREONINE 3-DEHYDROGENASE"/>
    <property type="match status" value="1"/>
</dbReference>
<feature type="domain" description="Alcohol dehydrogenase-like N-terminal" evidence="4">
    <location>
        <begin position="23"/>
        <end position="125"/>
    </location>
</feature>
<proteinExistence type="predicted"/>
<keyword evidence="2" id="KW-1133">Transmembrane helix</keyword>
<dbReference type="InterPro" id="IPR036291">
    <property type="entry name" value="NAD(P)-bd_dom_sf"/>
</dbReference>
<dbReference type="SUPFAM" id="SSF51735">
    <property type="entry name" value="NAD(P)-binding Rossmann-fold domains"/>
    <property type="match status" value="1"/>
</dbReference>
<dbReference type="InterPro" id="IPR013149">
    <property type="entry name" value="ADH-like_C"/>
</dbReference>
<evidence type="ECO:0000313" key="6">
    <source>
        <dbReference type="Proteomes" id="UP000095185"/>
    </source>
</evidence>
<keyword evidence="2" id="KW-0812">Transmembrane</keyword>
<accession>A0A1D8D2P7</accession>
<keyword evidence="6" id="KW-1185">Reference proteome</keyword>
<dbReference type="KEGG" id="clz:BIU88_06745"/>
<dbReference type="OrthoDB" id="9806940at2"/>
<dbReference type="InterPro" id="IPR050129">
    <property type="entry name" value="Zn_alcohol_dh"/>
</dbReference>
<dbReference type="InterPro" id="IPR011032">
    <property type="entry name" value="GroES-like_sf"/>
</dbReference>
<evidence type="ECO:0000256" key="2">
    <source>
        <dbReference type="SAM" id="Phobius"/>
    </source>
</evidence>
<evidence type="ECO:0000259" key="4">
    <source>
        <dbReference type="Pfam" id="PF08240"/>
    </source>
</evidence>
<dbReference type="STRING" id="274537.BIU88_06745"/>
<dbReference type="GO" id="GO:0016491">
    <property type="term" value="F:oxidoreductase activity"/>
    <property type="evidence" value="ECO:0007669"/>
    <property type="project" value="UniProtKB-KW"/>
</dbReference>
<dbReference type="AlphaFoldDB" id="A0A1D8D2P7"/>
<name>A0A1D8D2P7_CHLLM</name>
<protein>
    <submittedName>
        <fullName evidence="5">Alcohol dehydrogenase</fullName>
    </submittedName>
</protein>
<evidence type="ECO:0000259" key="3">
    <source>
        <dbReference type="Pfam" id="PF00107"/>
    </source>
</evidence>
<dbReference type="EMBL" id="CP017305">
    <property type="protein sequence ID" value="AOS83875.1"/>
    <property type="molecule type" value="Genomic_DNA"/>
</dbReference>
<keyword evidence="1" id="KW-0560">Oxidoreductase</keyword>
<dbReference type="Gene3D" id="3.40.50.720">
    <property type="entry name" value="NAD(P)-binding Rossmann-like Domain"/>
    <property type="match status" value="1"/>
</dbReference>
<dbReference type="InterPro" id="IPR013154">
    <property type="entry name" value="ADH-like_N"/>
</dbReference>
<dbReference type="SUPFAM" id="SSF50129">
    <property type="entry name" value="GroES-like"/>
    <property type="match status" value="1"/>
</dbReference>
<evidence type="ECO:0000256" key="1">
    <source>
        <dbReference type="ARBA" id="ARBA00023002"/>
    </source>
</evidence>
<dbReference type="Pfam" id="PF00107">
    <property type="entry name" value="ADH_zinc_N"/>
    <property type="match status" value="1"/>
</dbReference>
<dbReference type="RefSeq" id="WP_069809843.1">
    <property type="nucleotide sequence ID" value="NZ_CP017305.1"/>
</dbReference>
<dbReference type="PANTHER" id="PTHR43401:SF2">
    <property type="entry name" value="L-THREONINE 3-DEHYDROGENASE"/>
    <property type="match status" value="1"/>
</dbReference>
<dbReference type="Proteomes" id="UP000095185">
    <property type="component" value="Chromosome"/>
</dbReference>
<gene>
    <name evidence="5" type="ORF">BIU88_06745</name>
</gene>
<dbReference type="Gene3D" id="3.90.180.10">
    <property type="entry name" value="Medium-chain alcohol dehydrogenases, catalytic domain"/>
    <property type="match status" value="1"/>
</dbReference>
<keyword evidence="2" id="KW-0472">Membrane</keyword>
<organism evidence="5 6">
    <name type="scientific">Chlorobaculum limnaeum</name>
    <dbReference type="NCBI Taxonomy" id="274537"/>
    <lineage>
        <taxon>Bacteria</taxon>
        <taxon>Pseudomonadati</taxon>
        <taxon>Chlorobiota</taxon>
        <taxon>Chlorobiia</taxon>
        <taxon>Chlorobiales</taxon>
        <taxon>Chlorobiaceae</taxon>
        <taxon>Chlorobaculum</taxon>
    </lineage>
</organism>